<organism evidence="1 2">
    <name type="scientific">Sporolactobacillus laevolacticus DSM 442</name>
    <dbReference type="NCBI Taxonomy" id="1395513"/>
    <lineage>
        <taxon>Bacteria</taxon>
        <taxon>Bacillati</taxon>
        <taxon>Bacillota</taxon>
        <taxon>Bacilli</taxon>
        <taxon>Bacillales</taxon>
        <taxon>Sporolactobacillaceae</taxon>
        <taxon>Sporolactobacillus</taxon>
    </lineage>
</organism>
<evidence type="ECO:0008006" key="3">
    <source>
        <dbReference type="Google" id="ProtNLM"/>
    </source>
</evidence>
<accession>V6J0G7</accession>
<keyword evidence="2" id="KW-1185">Reference proteome</keyword>
<dbReference type="Proteomes" id="UP000018296">
    <property type="component" value="Unassembled WGS sequence"/>
</dbReference>
<name>V6J0G7_9BACL</name>
<dbReference type="STRING" id="1395513.P343_18250"/>
<dbReference type="AlphaFoldDB" id="V6J0G7"/>
<gene>
    <name evidence="1" type="ORF">P343_18250</name>
</gene>
<evidence type="ECO:0000313" key="1">
    <source>
        <dbReference type="EMBL" id="EST10249.1"/>
    </source>
</evidence>
<dbReference type="EMBL" id="AWTC01000030">
    <property type="protein sequence ID" value="EST10249.1"/>
    <property type="molecule type" value="Genomic_DNA"/>
</dbReference>
<dbReference type="RefSeq" id="WP_023511810.1">
    <property type="nucleotide sequence ID" value="NZ_AWTC01000030.1"/>
</dbReference>
<reference evidence="1 2" key="1">
    <citation type="journal article" date="2013" name="Genome Announc.">
        <title>Genome Sequence of Sporolactobacillus laevolacticus DSM442, an Efficient Polymer-Grade D-Lactate Producer from Agricultural Waste Cottonseed as a Nitrogen Source.</title>
        <authorList>
            <person name="Wang H."/>
            <person name="Wang L."/>
            <person name="Ju J."/>
            <person name="Yu B."/>
            <person name="Ma Y."/>
        </authorList>
    </citation>
    <scope>NUCLEOTIDE SEQUENCE [LARGE SCALE GENOMIC DNA]</scope>
    <source>
        <strain evidence="1 2">DSM 442</strain>
    </source>
</reference>
<protein>
    <recommendedName>
        <fullName evidence="3">Antitoxin VbhA domain-containing protein</fullName>
    </recommendedName>
</protein>
<proteinExistence type="predicted"/>
<evidence type="ECO:0000313" key="2">
    <source>
        <dbReference type="Proteomes" id="UP000018296"/>
    </source>
</evidence>
<sequence>MAPDKLEDALKYAKHQLYLEGIPLTNEDEEAVRAVLSGKLTMKKLIESLRNI</sequence>
<dbReference type="PATRIC" id="fig|1395513.3.peg.3682"/>
<comment type="caution">
    <text evidence="1">The sequence shown here is derived from an EMBL/GenBank/DDBJ whole genome shotgun (WGS) entry which is preliminary data.</text>
</comment>